<reference evidence="2 3" key="1">
    <citation type="submission" date="2020-04" db="EMBL/GenBank/DDBJ databases">
        <title>Sphingobium sp. AR-3-1 isolated from Arctic soil.</title>
        <authorList>
            <person name="Dahal R.H."/>
            <person name="Chaudhary D.K."/>
        </authorList>
    </citation>
    <scope>NUCLEOTIDE SEQUENCE [LARGE SCALE GENOMIC DNA]</scope>
    <source>
        <strain evidence="2 3">AR-3-1</strain>
    </source>
</reference>
<proteinExistence type="predicted"/>
<organism evidence="2 3">
    <name type="scientific">Sphingobium psychrophilum</name>
    <dbReference type="NCBI Taxonomy" id="2728834"/>
    <lineage>
        <taxon>Bacteria</taxon>
        <taxon>Pseudomonadati</taxon>
        <taxon>Pseudomonadota</taxon>
        <taxon>Alphaproteobacteria</taxon>
        <taxon>Sphingomonadales</taxon>
        <taxon>Sphingomonadaceae</taxon>
        <taxon>Sphingobium</taxon>
    </lineage>
</organism>
<feature type="domain" description="Glycosyltransferase 2-like" evidence="1">
    <location>
        <begin position="10"/>
        <end position="136"/>
    </location>
</feature>
<dbReference type="RefSeq" id="WP_169575460.1">
    <property type="nucleotide sequence ID" value="NZ_JABBFV010000040.1"/>
</dbReference>
<protein>
    <submittedName>
        <fullName evidence="2">Glycosyltransferase family 2 protein</fullName>
    </submittedName>
</protein>
<dbReference type="Pfam" id="PF00535">
    <property type="entry name" value="Glycos_transf_2"/>
    <property type="match status" value="1"/>
</dbReference>
<dbReference type="InterPro" id="IPR001173">
    <property type="entry name" value="Glyco_trans_2-like"/>
</dbReference>
<dbReference type="InterPro" id="IPR029044">
    <property type="entry name" value="Nucleotide-diphossugar_trans"/>
</dbReference>
<comment type="caution">
    <text evidence="2">The sequence shown here is derived from an EMBL/GenBank/DDBJ whole genome shotgun (WGS) entry which is preliminary data.</text>
</comment>
<gene>
    <name evidence="2" type="ORF">HHL08_24225</name>
</gene>
<dbReference type="InterPro" id="IPR050834">
    <property type="entry name" value="Glycosyltransf_2"/>
</dbReference>
<accession>A0A7X9X0H6</accession>
<dbReference type="PANTHER" id="PTHR43685">
    <property type="entry name" value="GLYCOSYLTRANSFERASE"/>
    <property type="match status" value="1"/>
</dbReference>
<keyword evidence="2" id="KW-0808">Transferase</keyword>
<dbReference type="AlphaFoldDB" id="A0A7X9X0H6"/>
<sequence>MAMHHLPSFSVVIPIYNRVDRIRATINSVLSQTYQDFEIIAIDDGSKDDCETVIRNIGDPRIRFFRQENAGANVARNRGIEESRGRYIAFLDSDDCFLPHHLESAVAALSDKPAIYFAQVIADRGCGNTFIKPPRAPKVGEAMSEYLCCDMGFVQTSTLVVPAWIAKEIRYLDWLPYGQDVDYALRLAHAGHPFLFSAKADAVWDDVQTGKRISSGSRGEVRERWARENRHLLTDRAYRGFMGWRSAKAYAEGGKLAKGVSLFARSAAAGAYAPKHAARVFLQVALAGGIYQKLVSTVLNRKKKHK</sequence>
<dbReference type="GO" id="GO:0016740">
    <property type="term" value="F:transferase activity"/>
    <property type="evidence" value="ECO:0007669"/>
    <property type="project" value="UniProtKB-KW"/>
</dbReference>
<dbReference type="CDD" id="cd00761">
    <property type="entry name" value="Glyco_tranf_GTA_type"/>
    <property type="match status" value="1"/>
</dbReference>
<name>A0A7X9X0H6_9SPHN</name>
<evidence type="ECO:0000313" key="3">
    <source>
        <dbReference type="Proteomes" id="UP000519023"/>
    </source>
</evidence>
<evidence type="ECO:0000259" key="1">
    <source>
        <dbReference type="Pfam" id="PF00535"/>
    </source>
</evidence>
<keyword evidence="3" id="KW-1185">Reference proteome</keyword>
<dbReference type="SUPFAM" id="SSF53448">
    <property type="entry name" value="Nucleotide-diphospho-sugar transferases"/>
    <property type="match status" value="1"/>
</dbReference>
<evidence type="ECO:0000313" key="2">
    <source>
        <dbReference type="EMBL" id="NML13190.1"/>
    </source>
</evidence>
<dbReference type="Proteomes" id="UP000519023">
    <property type="component" value="Unassembled WGS sequence"/>
</dbReference>
<dbReference type="EMBL" id="JABBFV010000040">
    <property type="protein sequence ID" value="NML13190.1"/>
    <property type="molecule type" value="Genomic_DNA"/>
</dbReference>
<dbReference type="Gene3D" id="3.90.550.10">
    <property type="entry name" value="Spore Coat Polysaccharide Biosynthesis Protein SpsA, Chain A"/>
    <property type="match status" value="1"/>
</dbReference>
<dbReference type="PANTHER" id="PTHR43685:SF2">
    <property type="entry name" value="GLYCOSYLTRANSFERASE 2-LIKE DOMAIN-CONTAINING PROTEIN"/>
    <property type="match status" value="1"/>
</dbReference>